<comment type="caution">
    <text evidence="1">The sequence shown here is derived from an EMBL/GenBank/DDBJ whole genome shotgun (WGS) entry which is preliminary data.</text>
</comment>
<sequence>MVKLSDDNSFSDIKARKEKAAILIHMQIIKSGGYPKPAQAVQVMLRKPEHPYHPSGLDNITLSEVLKKRHLEISLGDLGFIIEKHKIIGLEGVSNFLEQ</sequence>
<evidence type="ECO:0000313" key="2">
    <source>
        <dbReference type="Proteomes" id="UP001229025"/>
    </source>
</evidence>
<proteinExistence type="predicted"/>
<evidence type="ECO:0000313" key="1">
    <source>
        <dbReference type="EMBL" id="MDI5885644.1"/>
    </source>
</evidence>
<protein>
    <submittedName>
        <fullName evidence="1">Uncharacterized protein</fullName>
    </submittedName>
</protein>
<dbReference type="Proteomes" id="UP001229025">
    <property type="component" value="Unassembled WGS sequence"/>
</dbReference>
<dbReference type="RefSeq" id="WP_284727323.1">
    <property type="nucleotide sequence ID" value="NZ_JASCSA010000014.1"/>
</dbReference>
<name>A0ABT6UV05_9GAMM</name>
<organism evidence="1 2">
    <name type="scientific">Cobetia amphilecti</name>
    <dbReference type="NCBI Taxonomy" id="1055104"/>
    <lineage>
        <taxon>Bacteria</taxon>
        <taxon>Pseudomonadati</taxon>
        <taxon>Pseudomonadota</taxon>
        <taxon>Gammaproteobacteria</taxon>
        <taxon>Oceanospirillales</taxon>
        <taxon>Halomonadaceae</taxon>
        <taxon>Cobetia</taxon>
    </lineage>
</organism>
<reference evidence="1 2" key="1">
    <citation type="submission" date="2023-04" db="EMBL/GenBank/DDBJ databases">
        <authorList>
            <person name="Otstavnykh N."/>
            <person name="Seitkalieva A."/>
            <person name="Bystritskaya E."/>
        </authorList>
    </citation>
    <scope>NUCLEOTIDE SEQUENCE [LARGE SCALE GENOMIC DNA]</scope>
    <source>
        <strain evidence="1 2">NRIC 0815</strain>
    </source>
</reference>
<accession>A0ABT6UV05</accession>
<keyword evidence="2" id="KW-1185">Reference proteome</keyword>
<dbReference type="EMBL" id="JASCSA010000014">
    <property type="protein sequence ID" value="MDI5885644.1"/>
    <property type="molecule type" value="Genomic_DNA"/>
</dbReference>
<reference evidence="2" key="2">
    <citation type="submission" date="2023-07" db="EMBL/GenBank/DDBJ databases">
        <title>Genome-based characterization of strain KMM 296 and proposal for reclassification of Cobetia litoralis and Cobetia pacifica, and emended description of the species Cobetia amphilecti and Cobetia marina.</title>
        <authorList>
            <person name="Balabanova L."/>
            <person name="Nedashkovskaya O."/>
        </authorList>
    </citation>
    <scope>NUCLEOTIDE SEQUENCE [LARGE SCALE GENOMIC DNA]</scope>
    <source>
        <strain evidence="2">NRIC 0815</strain>
    </source>
</reference>
<gene>
    <name evidence="1" type="ORF">QLT01_14955</name>
</gene>